<evidence type="ECO:0000256" key="2">
    <source>
        <dbReference type="SAM" id="SignalP"/>
    </source>
</evidence>
<evidence type="ECO:0000313" key="4">
    <source>
        <dbReference type="Proteomes" id="UP000266841"/>
    </source>
</evidence>
<feature type="region of interest" description="Disordered" evidence="1">
    <location>
        <begin position="390"/>
        <end position="460"/>
    </location>
</feature>
<evidence type="ECO:0000256" key="1">
    <source>
        <dbReference type="SAM" id="MobiDB-lite"/>
    </source>
</evidence>
<dbReference type="eggNOG" id="ENOG502SFXU">
    <property type="taxonomic scope" value="Eukaryota"/>
</dbReference>
<protein>
    <recommendedName>
        <fullName evidence="5">LNR domain-containing protein</fullName>
    </recommendedName>
</protein>
<feature type="signal peptide" evidence="2">
    <location>
        <begin position="1"/>
        <end position="23"/>
    </location>
</feature>
<reference evidence="3 4" key="1">
    <citation type="journal article" date="2012" name="Genome Biol.">
        <title>Genome and low-iron response of an oceanic diatom adapted to chronic iron limitation.</title>
        <authorList>
            <person name="Lommer M."/>
            <person name="Specht M."/>
            <person name="Roy A.S."/>
            <person name="Kraemer L."/>
            <person name="Andreson R."/>
            <person name="Gutowska M.A."/>
            <person name="Wolf J."/>
            <person name="Bergner S.V."/>
            <person name="Schilhabel M.B."/>
            <person name="Klostermeier U.C."/>
            <person name="Beiko R.G."/>
            <person name="Rosenstiel P."/>
            <person name="Hippler M."/>
            <person name="Laroche J."/>
        </authorList>
    </citation>
    <scope>NUCLEOTIDE SEQUENCE [LARGE SCALE GENOMIC DNA]</scope>
    <source>
        <strain evidence="3 4">CCMP1005</strain>
    </source>
</reference>
<dbReference type="Proteomes" id="UP000266841">
    <property type="component" value="Unassembled WGS sequence"/>
</dbReference>
<feature type="region of interest" description="Disordered" evidence="1">
    <location>
        <begin position="77"/>
        <end position="96"/>
    </location>
</feature>
<dbReference type="OrthoDB" id="191722at2759"/>
<accession>K0QZA9</accession>
<keyword evidence="4" id="KW-1185">Reference proteome</keyword>
<feature type="region of interest" description="Disordered" evidence="1">
    <location>
        <begin position="20"/>
        <end position="57"/>
    </location>
</feature>
<proteinExistence type="predicted"/>
<evidence type="ECO:0000313" key="3">
    <source>
        <dbReference type="EMBL" id="EJK44445.1"/>
    </source>
</evidence>
<feature type="compositionally biased region" description="Basic and acidic residues" evidence="1">
    <location>
        <begin position="78"/>
        <end position="87"/>
    </location>
</feature>
<keyword evidence="2" id="KW-0732">Signal</keyword>
<comment type="caution">
    <text evidence="3">The sequence shown here is derived from an EMBL/GenBank/DDBJ whole genome shotgun (WGS) entry which is preliminary data.</text>
</comment>
<dbReference type="EMBL" id="AGNL01049666">
    <property type="protein sequence ID" value="EJK44445.1"/>
    <property type="molecule type" value="Genomic_DNA"/>
</dbReference>
<evidence type="ECO:0008006" key="5">
    <source>
        <dbReference type="Google" id="ProtNLM"/>
    </source>
</evidence>
<feature type="compositionally biased region" description="Low complexity" evidence="1">
    <location>
        <begin position="410"/>
        <end position="421"/>
    </location>
</feature>
<dbReference type="AlphaFoldDB" id="K0QZA9"/>
<feature type="compositionally biased region" description="Basic and acidic residues" evidence="1">
    <location>
        <begin position="32"/>
        <end position="49"/>
    </location>
</feature>
<feature type="region of interest" description="Disordered" evidence="1">
    <location>
        <begin position="124"/>
        <end position="149"/>
    </location>
</feature>
<dbReference type="Gene3D" id="4.10.470.20">
    <property type="match status" value="1"/>
</dbReference>
<sequence length="1181" mass="124788">MKRRLACCAAAVLAAGHTTPASALRGSPRSGRGRDDYTARKLAREDGRKNRPAVPDARRAERIRHLAGLELDGLQARRSAEVDRDPEGAAPESRRRRRELYLSAMHKKTSTYGAVSVVGGTDAVNFQTRPPTGRPTAMPSRVPTDRPAEAAEEEIVANSAGTDATDGGGTAGGGRPVYYPLYTDGHNAGRCASDGNEPASYYERSRSPYFLFVTLGDCCDEWYADSDGCRDGFAFPVDGVLLRRDPVTGHVIHHADAGTAEEEEEMLAHSAGTGSFERIDVWEASEEDILAKARAESSEAIHAKVKADSSASKFAQSSSGSAVVTGSNHYYYPSFDTSAYPSGACLDDGNEPADFARDPRTYLFDSPRDCCAEWFVDVESCMSATIVGHSAPVPGPKAIPPDDDHPTPYPTTWTTPYPTYGDDPEVGDDGAASPPADGPVRNSGHGSVLPSSSPRPDLSFEESFETGDFALHPWEVVTSPSGVDGWEADMSAVAYDGSYAARAGVLDVPGSASTLGIDLRTRDVTGGGLLTFAVKANVEMPVDRLTFRIGDYPIRTFDRVRPDGEWDEVSVLLLRGEHRLSWTYEYLGVPGMDVPSLPGYAMDGRRAEPTWLDGIKLAPFTGDVVLEDNGAPWGVLSSPTAAIWSLAPDPEAFSGSNSYAAYTSDVLASTGSADMAMTVIVGPDGGVLSYASRASVYAPHDVLEVSVNGVPTVAVTSPTDGWETEFVELHPGRNRVVWRLVKNAPGLESGLLRNVAKPEGHGGWARVDSITYLDRSNQMMMTTSTTPAWTTSEEATTTSTTEFVTTTDEPTTTTELTTTEATTTELTTTEATTTEATTTEAVIMFNSEAKPSSTSGGCPAGLSPVQGLPGCCVEEPDYLGDGACDPWSPYNTVECMYDLGDCCASTCDTTAAYGCDTSEGDVGPDGSPIGPFGFFCLDPRHSTIDEGRCDVENREWIGDGGCDAEGGYNTAECGWDGGDCCEGTCGADLSFWTCGLNQPFVCLDPDPEGGSTNPTGSAVIEPSSSAYGLSETFEGNVLTPPQWRTGAGLGASWSIERDGPGGNRYAEARTADIVSDGAEAVLQLSLSSPSGGTLSYELLAEVGAPHEDFVVRVDGGVLDVVSSPMDGWEGREAVLPGGPHVVQWVLRKAPMGGAASDGEISSASARASGIVRVDNVAFVPI</sequence>
<gene>
    <name evidence="3" type="ORF">THAOC_37012</name>
</gene>
<dbReference type="OMA" id="CMSATIV"/>
<name>K0QZA9_THAOC</name>
<organism evidence="3 4">
    <name type="scientific">Thalassiosira oceanica</name>
    <name type="common">Marine diatom</name>
    <dbReference type="NCBI Taxonomy" id="159749"/>
    <lineage>
        <taxon>Eukaryota</taxon>
        <taxon>Sar</taxon>
        <taxon>Stramenopiles</taxon>
        <taxon>Ochrophyta</taxon>
        <taxon>Bacillariophyta</taxon>
        <taxon>Coscinodiscophyceae</taxon>
        <taxon>Thalassiosirophycidae</taxon>
        <taxon>Thalassiosirales</taxon>
        <taxon>Thalassiosiraceae</taxon>
        <taxon>Thalassiosira</taxon>
    </lineage>
</organism>
<feature type="chain" id="PRO_5003835871" description="LNR domain-containing protein" evidence="2">
    <location>
        <begin position="24"/>
        <end position="1181"/>
    </location>
</feature>